<dbReference type="Proteomes" id="UP000437068">
    <property type="component" value="Unassembled WGS sequence"/>
</dbReference>
<evidence type="ECO:0000256" key="1">
    <source>
        <dbReference type="SAM" id="MobiDB-lite"/>
    </source>
</evidence>
<dbReference type="AlphaFoldDB" id="A0A6A3F214"/>
<reference evidence="9 10" key="1">
    <citation type="submission" date="2018-08" db="EMBL/GenBank/DDBJ databases">
        <title>Genomic investigation of the strawberry pathogen Phytophthora fragariae indicates pathogenicity is determined by transcriptional variation in three key races.</title>
        <authorList>
            <person name="Adams T.M."/>
            <person name="Armitage A.D."/>
            <person name="Sobczyk M.K."/>
            <person name="Bates H.J."/>
            <person name="Dunwell J.M."/>
            <person name="Nellist C.F."/>
            <person name="Harrison R.J."/>
        </authorList>
    </citation>
    <scope>NUCLEOTIDE SEQUENCE [LARGE SCALE GENOMIC DNA]</scope>
    <source>
        <strain evidence="8 11">A4</strain>
        <strain evidence="7 14">BC-23</strain>
        <strain evidence="6 10">NOV-27</strain>
        <strain evidence="5 12">NOV-5</strain>
        <strain evidence="4 13">NOV-71</strain>
        <strain evidence="2 9">NOV-9</strain>
        <strain evidence="3 15">ONT-3</strain>
    </source>
</reference>
<dbReference type="Proteomes" id="UP000488956">
    <property type="component" value="Unassembled WGS sequence"/>
</dbReference>
<dbReference type="EMBL" id="QXGF01000468">
    <property type="protein sequence ID" value="KAE8939765.1"/>
    <property type="molecule type" value="Genomic_DNA"/>
</dbReference>
<dbReference type="OrthoDB" id="114960at2759"/>
<keyword evidence="10" id="KW-1185">Reference proteome</keyword>
<dbReference type="Proteomes" id="UP000433483">
    <property type="component" value="Unassembled WGS sequence"/>
</dbReference>
<dbReference type="Proteomes" id="UP000440732">
    <property type="component" value="Unassembled WGS sequence"/>
</dbReference>
<proteinExistence type="predicted"/>
<gene>
    <name evidence="8" type="ORF">PF001_g8166</name>
    <name evidence="7" type="ORF">PF004_g7226</name>
    <name evidence="6" type="ORF">PF005_g9468</name>
    <name evidence="5" type="ORF">PF006_g7916</name>
    <name evidence="4" type="ORF">PF007_g4673</name>
    <name evidence="2" type="ORF">PF009_g10407</name>
    <name evidence="3" type="ORF">PF010_g11023</name>
</gene>
<evidence type="ECO:0000313" key="12">
    <source>
        <dbReference type="Proteomes" id="UP000440732"/>
    </source>
</evidence>
<evidence type="ECO:0000313" key="6">
    <source>
        <dbReference type="EMBL" id="KAE9215368.1"/>
    </source>
</evidence>
<dbReference type="EMBL" id="QXFX01000574">
    <property type="protein sequence ID" value="KAE9110846.1"/>
    <property type="molecule type" value="Genomic_DNA"/>
</dbReference>
<evidence type="ECO:0000313" key="13">
    <source>
        <dbReference type="Proteomes" id="UP000441208"/>
    </source>
</evidence>
<dbReference type="EMBL" id="QXGC01000308">
    <property type="protein sequence ID" value="KAE9241057.1"/>
    <property type="molecule type" value="Genomic_DNA"/>
</dbReference>
<dbReference type="Proteomes" id="UP000441208">
    <property type="component" value="Unassembled WGS sequence"/>
</dbReference>
<evidence type="ECO:0000313" key="7">
    <source>
        <dbReference type="EMBL" id="KAE9241057.1"/>
    </source>
</evidence>
<feature type="region of interest" description="Disordered" evidence="1">
    <location>
        <begin position="1"/>
        <end position="72"/>
    </location>
</feature>
<evidence type="ECO:0000313" key="15">
    <source>
        <dbReference type="Proteomes" id="UP000488956"/>
    </source>
</evidence>
<organism evidence="2 9">
    <name type="scientific">Phytophthora fragariae</name>
    <dbReference type="NCBI Taxonomy" id="53985"/>
    <lineage>
        <taxon>Eukaryota</taxon>
        <taxon>Sar</taxon>
        <taxon>Stramenopiles</taxon>
        <taxon>Oomycota</taxon>
        <taxon>Peronosporomycetes</taxon>
        <taxon>Peronosporales</taxon>
        <taxon>Peronosporaceae</taxon>
        <taxon>Phytophthora</taxon>
    </lineage>
</organism>
<evidence type="ECO:0000313" key="14">
    <source>
        <dbReference type="Proteomes" id="UP000476176"/>
    </source>
</evidence>
<dbReference type="Proteomes" id="UP000429523">
    <property type="component" value="Unassembled WGS sequence"/>
</dbReference>
<evidence type="ECO:0000313" key="11">
    <source>
        <dbReference type="Proteomes" id="UP000437068"/>
    </source>
</evidence>
<dbReference type="EMBL" id="QXGB01000427">
    <property type="protein sequence ID" value="KAE9215368.1"/>
    <property type="molecule type" value="Genomic_DNA"/>
</dbReference>
<name>A0A6A3F214_9STRA</name>
<evidence type="ECO:0000313" key="4">
    <source>
        <dbReference type="EMBL" id="KAE9130046.1"/>
    </source>
</evidence>
<evidence type="ECO:0000313" key="3">
    <source>
        <dbReference type="EMBL" id="KAE9110846.1"/>
    </source>
</evidence>
<evidence type="ECO:0000313" key="2">
    <source>
        <dbReference type="EMBL" id="KAE8939765.1"/>
    </source>
</evidence>
<accession>A0A6A3F214</accession>
<evidence type="ECO:0000313" key="10">
    <source>
        <dbReference type="Proteomes" id="UP000433483"/>
    </source>
</evidence>
<sequence length="72" mass="7284">MEAIEEEERFDGAHAVGEAFEDGGGGRSSQGAASVPQANNEGAGDRAGPRPMLTDSTRPDLSTPAGLGALRS</sequence>
<evidence type="ECO:0000313" key="5">
    <source>
        <dbReference type="EMBL" id="KAE9147403.1"/>
    </source>
</evidence>
<dbReference type="EMBL" id="QXGA01000350">
    <property type="protein sequence ID" value="KAE9147403.1"/>
    <property type="molecule type" value="Genomic_DNA"/>
</dbReference>
<evidence type="ECO:0000313" key="9">
    <source>
        <dbReference type="Proteomes" id="UP000429523"/>
    </source>
</evidence>
<comment type="caution">
    <text evidence="2">The sequence shown here is derived from an EMBL/GenBank/DDBJ whole genome shotgun (WGS) entry which is preliminary data.</text>
</comment>
<dbReference type="EMBL" id="QXFZ01000150">
    <property type="protein sequence ID" value="KAE9130046.1"/>
    <property type="molecule type" value="Genomic_DNA"/>
</dbReference>
<dbReference type="EMBL" id="QXGE01000364">
    <property type="protein sequence ID" value="KAE9314670.1"/>
    <property type="molecule type" value="Genomic_DNA"/>
</dbReference>
<evidence type="ECO:0000313" key="8">
    <source>
        <dbReference type="EMBL" id="KAE9314670.1"/>
    </source>
</evidence>
<protein>
    <submittedName>
        <fullName evidence="2">Uncharacterized protein</fullName>
    </submittedName>
</protein>
<dbReference type="Proteomes" id="UP000476176">
    <property type="component" value="Unassembled WGS sequence"/>
</dbReference>